<evidence type="ECO:0000259" key="2">
    <source>
        <dbReference type="SMART" id="SM01117"/>
    </source>
</evidence>
<dbReference type="Pfam" id="PF00173">
    <property type="entry name" value="Cyt-b5"/>
    <property type="match status" value="1"/>
</dbReference>
<evidence type="ECO:0000256" key="1">
    <source>
        <dbReference type="SAM" id="Phobius"/>
    </source>
</evidence>
<keyword evidence="1" id="KW-1133">Transmembrane helix</keyword>
<keyword evidence="4" id="KW-1185">Reference proteome</keyword>
<dbReference type="EMBL" id="WJBB01000021">
    <property type="protein sequence ID" value="MBC3798141.1"/>
    <property type="molecule type" value="Genomic_DNA"/>
</dbReference>
<reference evidence="3 4" key="1">
    <citation type="journal article" date="2020" name="mSystems">
        <title>Defining Genomic and Predicted Metabolic Features of the Acetobacterium Genus.</title>
        <authorList>
            <person name="Ross D.E."/>
            <person name="Marshall C.W."/>
            <person name="Gulliver D."/>
            <person name="May H.D."/>
            <person name="Norman R.S."/>
        </authorList>
    </citation>
    <scope>NUCLEOTIDE SEQUENCE [LARGE SCALE GENOMIC DNA]</scope>
    <source>
        <strain evidence="3 4">DSM 9173</strain>
    </source>
</reference>
<comment type="caution">
    <text evidence="3">The sequence shown here is derived from an EMBL/GenBank/DDBJ whole genome shotgun (WGS) entry which is preliminary data.</text>
</comment>
<dbReference type="InterPro" id="IPR001199">
    <property type="entry name" value="Cyt_B5-like_heme/steroid-bd"/>
</dbReference>
<name>A0ABR6WPB3_9FIRM</name>
<feature type="domain" description="Cytochrome b5 heme-binding" evidence="2">
    <location>
        <begin position="113"/>
        <end position="184"/>
    </location>
</feature>
<dbReference type="Gene3D" id="3.10.120.10">
    <property type="entry name" value="Cytochrome b5-like heme/steroid binding domain"/>
    <property type="match status" value="1"/>
</dbReference>
<keyword evidence="1" id="KW-0472">Membrane</keyword>
<evidence type="ECO:0000313" key="4">
    <source>
        <dbReference type="Proteomes" id="UP000653358"/>
    </source>
</evidence>
<evidence type="ECO:0000313" key="3">
    <source>
        <dbReference type="EMBL" id="MBC3798141.1"/>
    </source>
</evidence>
<organism evidence="3 4">
    <name type="scientific">Acetobacterium tundrae</name>
    <dbReference type="NCBI Taxonomy" id="132932"/>
    <lineage>
        <taxon>Bacteria</taxon>
        <taxon>Bacillati</taxon>
        <taxon>Bacillota</taxon>
        <taxon>Clostridia</taxon>
        <taxon>Eubacteriales</taxon>
        <taxon>Eubacteriaceae</taxon>
        <taxon>Acetobacterium</taxon>
    </lineage>
</organism>
<gene>
    <name evidence="3" type="ORF">GH807_13945</name>
</gene>
<accession>A0ABR6WPB3</accession>
<keyword evidence="1" id="KW-0812">Transmembrane</keyword>
<feature type="transmembrane region" description="Helical" evidence="1">
    <location>
        <begin position="67"/>
        <end position="89"/>
    </location>
</feature>
<dbReference type="Proteomes" id="UP000653358">
    <property type="component" value="Unassembled WGS sequence"/>
</dbReference>
<feature type="transmembrane region" description="Helical" evidence="1">
    <location>
        <begin position="36"/>
        <end position="55"/>
    </location>
</feature>
<dbReference type="SUPFAM" id="SSF55856">
    <property type="entry name" value="Cytochrome b5-like heme/steroid binding domain"/>
    <property type="match status" value="1"/>
</dbReference>
<dbReference type="SMART" id="SM01117">
    <property type="entry name" value="Cyt-b5"/>
    <property type="match status" value="1"/>
</dbReference>
<sequence>MKIFVRNHRFFGVSTAVLLIAHFAIQFSQFGINLTGFLAAAFIILQVALGIYANLSHKPRKGAWFVTHRLIAILIVFGIAFHLLAPYSLNNAIIKNSSTVVQSTETTSNLARFTKDDLATFNGKNGNAAYVAYKNVVYDVTNNNQWVNGQHNGHHAGSDLTQAISASPHGDKVFKGLPVVGEYIN</sequence>
<proteinExistence type="predicted"/>
<protein>
    <recommendedName>
        <fullName evidence="2">Cytochrome b5 heme-binding domain-containing protein</fullName>
    </recommendedName>
</protein>
<dbReference type="InterPro" id="IPR036400">
    <property type="entry name" value="Cyt_B5-like_heme/steroid_sf"/>
</dbReference>